<gene>
    <name evidence="4" type="ORF">E0H50_18685</name>
</gene>
<evidence type="ECO:0000256" key="2">
    <source>
        <dbReference type="SAM" id="Phobius"/>
    </source>
</evidence>
<dbReference type="SUPFAM" id="SSF53474">
    <property type="entry name" value="alpha/beta-Hydrolases"/>
    <property type="match status" value="1"/>
</dbReference>
<evidence type="ECO:0000256" key="1">
    <source>
        <dbReference type="SAM" id="MobiDB-lite"/>
    </source>
</evidence>
<organism evidence="4 5">
    <name type="scientific">Kribbella sindirgiensis</name>
    <dbReference type="NCBI Taxonomy" id="1124744"/>
    <lineage>
        <taxon>Bacteria</taxon>
        <taxon>Bacillati</taxon>
        <taxon>Actinomycetota</taxon>
        <taxon>Actinomycetes</taxon>
        <taxon>Propionibacteriales</taxon>
        <taxon>Kribbellaceae</taxon>
        <taxon>Kribbella</taxon>
    </lineage>
</organism>
<dbReference type="InterPro" id="IPR000073">
    <property type="entry name" value="AB_hydrolase_1"/>
</dbReference>
<dbReference type="OrthoDB" id="27092at2"/>
<feature type="domain" description="AB hydrolase-1" evidence="3">
    <location>
        <begin position="36"/>
        <end position="293"/>
    </location>
</feature>
<dbReference type="Proteomes" id="UP000292695">
    <property type="component" value="Unassembled WGS sequence"/>
</dbReference>
<keyword evidence="4" id="KW-0378">Hydrolase</keyword>
<evidence type="ECO:0000259" key="3">
    <source>
        <dbReference type="Pfam" id="PF12697"/>
    </source>
</evidence>
<feature type="region of interest" description="Disordered" evidence="1">
    <location>
        <begin position="305"/>
        <end position="328"/>
    </location>
</feature>
<keyword evidence="5" id="KW-1185">Reference proteome</keyword>
<dbReference type="PANTHER" id="PTHR46438">
    <property type="entry name" value="ALPHA/BETA-HYDROLASES SUPERFAMILY PROTEIN"/>
    <property type="match status" value="1"/>
</dbReference>
<dbReference type="Gene3D" id="3.40.50.1820">
    <property type="entry name" value="alpha/beta hydrolase"/>
    <property type="match status" value="1"/>
</dbReference>
<dbReference type="EMBL" id="SJKA01000006">
    <property type="protein sequence ID" value="TCC32240.1"/>
    <property type="molecule type" value="Genomic_DNA"/>
</dbReference>
<name>A0A4R0IJ76_9ACTN</name>
<dbReference type="GO" id="GO:0016787">
    <property type="term" value="F:hydrolase activity"/>
    <property type="evidence" value="ECO:0007669"/>
    <property type="project" value="UniProtKB-KW"/>
</dbReference>
<dbReference type="PANTHER" id="PTHR46438:SF11">
    <property type="entry name" value="LIPASE-RELATED"/>
    <property type="match status" value="1"/>
</dbReference>
<feature type="transmembrane region" description="Helical" evidence="2">
    <location>
        <begin position="147"/>
        <end position="166"/>
    </location>
</feature>
<reference evidence="4 5" key="1">
    <citation type="submission" date="2019-02" db="EMBL/GenBank/DDBJ databases">
        <title>Kribbella capetownensis sp. nov. and Kribbella speibonae sp. nov., isolated from soil.</title>
        <authorList>
            <person name="Curtis S.M."/>
            <person name="Norton I."/>
            <person name="Everest G.J."/>
            <person name="Meyers P.R."/>
        </authorList>
    </citation>
    <scope>NUCLEOTIDE SEQUENCE [LARGE SCALE GENOMIC DNA]</scope>
    <source>
        <strain evidence="4 5">DSM 27082</strain>
    </source>
</reference>
<proteinExistence type="predicted"/>
<keyword evidence="2" id="KW-0812">Transmembrane</keyword>
<dbReference type="AlphaFoldDB" id="A0A4R0IJ76"/>
<evidence type="ECO:0000313" key="5">
    <source>
        <dbReference type="Proteomes" id="UP000292695"/>
    </source>
</evidence>
<feature type="transmembrane region" description="Helical" evidence="2">
    <location>
        <begin position="96"/>
        <end position="118"/>
    </location>
</feature>
<evidence type="ECO:0000313" key="4">
    <source>
        <dbReference type="EMBL" id="TCC32240.1"/>
    </source>
</evidence>
<dbReference type="Pfam" id="PF12697">
    <property type="entry name" value="Abhydrolase_6"/>
    <property type="match status" value="1"/>
</dbReference>
<keyword evidence="2" id="KW-0472">Membrane</keyword>
<protein>
    <submittedName>
        <fullName evidence="4">Alpha/beta hydrolase</fullName>
    </submittedName>
</protein>
<comment type="caution">
    <text evidence="4">The sequence shown here is derived from an EMBL/GenBank/DDBJ whole genome shotgun (WGS) entry which is preliminary data.</text>
</comment>
<accession>A0A4R0IJ76</accession>
<sequence length="328" mass="35021">MDSEGIERWGGSSRYVDFDGPVHYVDFGGDDARPAVVLVHGLGGSHLNWCLLAPLLAERTRVLAVDLVGFGLTDPLGRSTTLQANARMISRFLRQVVGRPVILVGNSMGAATSILVAARDPDSVAGLVLIDPALPPAGPWWVSRPELRVAAAFTGLAVPLLGRWLVQRRRRTTARAQVRQVLRLCCVDPTGVPGDLVDASVALVERRTRVAGLDAAFLTAARSLMAHNGMSGRAWSTIRNLRQPVLLLHGEADRLVPVGLARAAQVRCPEWTVDVLPNVGHVPQLEVPDTTAERIFSWLDGPGAAAAQRAGDSGESGGAAYPEGNTRR</sequence>
<dbReference type="PRINTS" id="PR00111">
    <property type="entry name" value="ABHYDROLASE"/>
</dbReference>
<dbReference type="InterPro" id="IPR029058">
    <property type="entry name" value="AB_hydrolase_fold"/>
</dbReference>
<dbReference type="RefSeq" id="WP_131289994.1">
    <property type="nucleotide sequence ID" value="NZ_SJKA01000006.1"/>
</dbReference>
<keyword evidence="2" id="KW-1133">Transmembrane helix</keyword>